<name>A0A3G6J6B8_9CORY</name>
<protein>
    <submittedName>
        <fullName evidence="2">Uncharacterized protein</fullName>
    </submittedName>
</protein>
<dbReference type="KEGG" id="ccho:CCHOA_04525"/>
<dbReference type="Proteomes" id="UP000269019">
    <property type="component" value="Chromosome"/>
</dbReference>
<keyword evidence="1" id="KW-1133">Transmembrane helix</keyword>
<evidence type="ECO:0000313" key="2">
    <source>
        <dbReference type="EMBL" id="AZA13313.1"/>
    </source>
</evidence>
<accession>A0A3G6J6B8</accession>
<dbReference type="OrthoDB" id="4404008at2"/>
<reference evidence="2 3" key="1">
    <citation type="submission" date="2018-11" db="EMBL/GenBank/DDBJ databases">
        <authorList>
            <person name="Kleinhagauer T."/>
            <person name="Glaeser S.P."/>
            <person name="Spergser J."/>
            <person name="Ruckert C."/>
            <person name="Kaempfer P."/>
            <person name="Busse H.-J."/>
        </authorList>
    </citation>
    <scope>NUCLEOTIDE SEQUENCE [LARGE SCALE GENOMIC DNA]</scope>
    <source>
        <strain evidence="2 3">200CH</strain>
    </source>
</reference>
<evidence type="ECO:0000313" key="3">
    <source>
        <dbReference type="Proteomes" id="UP000269019"/>
    </source>
</evidence>
<feature type="transmembrane region" description="Helical" evidence="1">
    <location>
        <begin position="7"/>
        <end position="30"/>
    </location>
</feature>
<feature type="transmembrane region" description="Helical" evidence="1">
    <location>
        <begin position="85"/>
        <end position="113"/>
    </location>
</feature>
<dbReference type="EMBL" id="CP033896">
    <property type="protein sequence ID" value="AZA13313.1"/>
    <property type="molecule type" value="Genomic_DNA"/>
</dbReference>
<evidence type="ECO:0000256" key="1">
    <source>
        <dbReference type="SAM" id="Phobius"/>
    </source>
</evidence>
<proteinExistence type="predicted"/>
<feature type="transmembrane region" description="Helical" evidence="1">
    <location>
        <begin position="50"/>
        <end position="78"/>
    </location>
</feature>
<keyword evidence="1" id="KW-0472">Membrane</keyword>
<dbReference type="RefSeq" id="WP_123927251.1">
    <property type="nucleotide sequence ID" value="NZ_CP033896.1"/>
</dbReference>
<keyword evidence="3" id="KW-1185">Reference proteome</keyword>
<organism evidence="2 3">
    <name type="scientific">Corynebacterium choanae</name>
    <dbReference type="NCBI Taxonomy" id="1862358"/>
    <lineage>
        <taxon>Bacteria</taxon>
        <taxon>Bacillati</taxon>
        <taxon>Actinomycetota</taxon>
        <taxon>Actinomycetes</taxon>
        <taxon>Mycobacteriales</taxon>
        <taxon>Corynebacteriaceae</taxon>
        <taxon>Corynebacterium</taxon>
    </lineage>
</organism>
<sequence>MREDFKITVAIAVTGIGVVAGMFFLIGMLVHRGDTDVSPLIFLKVTVNFVVMLCGSALTVGATGLVIVALIAGTAAVVPKLDEETIYAVITGPVVLLVIFLLITSAAILQFLLREQLHRWHMLFRFSDDDYALSEYLIQWSTIFLAVYQVVFQGLSEAASELLHVESSQQVLAAVLNPNNMNLTVQPLLMCSWISLVMEKLRHRHRLGVHQQWAAPQVLSDDR</sequence>
<gene>
    <name evidence="2" type="ORF">CCHOA_04525</name>
</gene>
<keyword evidence="1" id="KW-0812">Transmembrane</keyword>
<dbReference type="AlphaFoldDB" id="A0A3G6J6B8"/>